<feature type="region of interest" description="Disordered" evidence="1">
    <location>
        <begin position="554"/>
        <end position="597"/>
    </location>
</feature>
<protein>
    <submittedName>
        <fullName evidence="2">Uncharacterized protein</fullName>
    </submittedName>
</protein>
<dbReference type="InterPro" id="IPR000048">
    <property type="entry name" value="IQ_motif_EF-hand-BS"/>
</dbReference>
<keyword evidence="3" id="KW-1185">Reference proteome</keyword>
<dbReference type="SMART" id="SM00015">
    <property type="entry name" value="IQ"/>
    <property type="match status" value="1"/>
</dbReference>
<comment type="caution">
    <text evidence="2">The sequence shown here is derived from an EMBL/GenBank/DDBJ whole genome shotgun (WGS) entry which is preliminary data.</text>
</comment>
<gene>
    <name evidence="2" type="ORF">PHYBOEH_006482</name>
</gene>
<feature type="region of interest" description="Disordered" evidence="1">
    <location>
        <begin position="207"/>
        <end position="230"/>
    </location>
</feature>
<dbReference type="Proteomes" id="UP000693981">
    <property type="component" value="Unassembled WGS sequence"/>
</dbReference>
<evidence type="ECO:0000313" key="3">
    <source>
        <dbReference type="Proteomes" id="UP000693981"/>
    </source>
</evidence>
<accession>A0A8T1WFS6</accession>
<dbReference type="PROSITE" id="PS50096">
    <property type="entry name" value="IQ"/>
    <property type="match status" value="1"/>
</dbReference>
<dbReference type="OrthoDB" id="10688579at2759"/>
<feature type="compositionally biased region" description="Basic and acidic residues" evidence="1">
    <location>
        <begin position="558"/>
        <end position="578"/>
    </location>
</feature>
<dbReference type="EMBL" id="JAGDFL010000345">
    <property type="protein sequence ID" value="KAG7392041.1"/>
    <property type="molecule type" value="Genomic_DNA"/>
</dbReference>
<feature type="region of interest" description="Disordered" evidence="1">
    <location>
        <begin position="677"/>
        <end position="699"/>
    </location>
</feature>
<organism evidence="2 3">
    <name type="scientific">Phytophthora boehmeriae</name>
    <dbReference type="NCBI Taxonomy" id="109152"/>
    <lineage>
        <taxon>Eukaryota</taxon>
        <taxon>Sar</taxon>
        <taxon>Stramenopiles</taxon>
        <taxon>Oomycota</taxon>
        <taxon>Peronosporomycetes</taxon>
        <taxon>Peronosporales</taxon>
        <taxon>Peronosporaceae</taxon>
        <taxon>Phytophthora</taxon>
    </lineage>
</organism>
<sequence length="699" mass="79490">MAPTSTAFRYICFIREVDTCIGLDGTNPLHKERLHKERFPFRTPAYRAGMLKTDKMKWWRMHGDVEKTDWENNSEQQMMEDEFALMPERYAQRYSNNFPKMADEKGLAKYDLKWLDSNSEETDTSAVTEPTPTNEAGSTIPATPVTESATAESTSINEAGSTMDEKIWDNEDDAFEYDISTPEPLNDQRDRLVTTVQRLWRGYSTRKRVRDDDESKTAHATRLDSSSVDDVAPIQVPADTNDFQTQIPVGDSDSVEDTISIQADESSGSESAAPHTIELMSPGADKTIWAYDNAWVEEVESGNWNDNLLDVMLAYGAQLIPTRVAKVLRDNFYGNVIAPNSAKKWTELTKSCQVLCFPVRQDSYLALVVILKTIPRNLQNKPRVLVFKVFENADAKEADIDAEATMGVDDFTEIIRRFLNEQSKKDRRATPTSQLHRYVGTASTLWAIYTTVLGVLFRAAESRKTNASNIQSLLCDNPGFKSLFEAVEAESDEYRAGILEDLQSIATSADASFTKCVNKTYPNMRQFPRSLLARVGKPNVQTVLRSSNYTSYTLSAAPEKRKRSDNDKKSSPRDDSKRQRTNPTMSPRGSVAITNNRVVDRRFKKRRKNGVTNCPIVEYQLASDEKWYEPICLAKELWINYNHTNPIEIDEFRTSGECRSYKCGPEEDAPYASEHWMNGNGFGEERRKFDSQHERRKQN</sequence>
<evidence type="ECO:0000256" key="1">
    <source>
        <dbReference type="SAM" id="MobiDB-lite"/>
    </source>
</evidence>
<feature type="compositionally biased region" description="Basic and acidic residues" evidence="1">
    <location>
        <begin position="683"/>
        <end position="693"/>
    </location>
</feature>
<feature type="region of interest" description="Disordered" evidence="1">
    <location>
        <begin position="120"/>
        <end position="164"/>
    </location>
</feature>
<proteinExistence type="predicted"/>
<reference evidence="2" key="1">
    <citation type="submission" date="2021-02" db="EMBL/GenBank/DDBJ databases">
        <authorList>
            <person name="Palmer J.M."/>
        </authorList>
    </citation>
    <scope>NUCLEOTIDE SEQUENCE</scope>
    <source>
        <strain evidence="2">SCRP23</strain>
    </source>
</reference>
<name>A0A8T1WFS6_9STRA</name>
<evidence type="ECO:0000313" key="2">
    <source>
        <dbReference type="EMBL" id="KAG7392041.1"/>
    </source>
</evidence>
<dbReference type="AlphaFoldDB" id="A0A8T1WFS6"/>
<feature type="compositionally biased region" description="Polar residues" evidence="1">
    <location>
        <begin position="124"/>
        <end position="160"/>
    </location>
</feature>